<feature type="transmembrane region" description="Helical" evidence="1">
    <location>
        <begin position="386"/>
        <end position="417"/>
    </location>
</feature>
<evidence type="ECO:0000313" key="4">
    <source>
        <dbReference type="Proteomes" id="UP000624041"/>
    </source>
</evidence>
<dbReference type="Proteomes" id="UP000624041">
    <property type="component" value="Unassembled WGS sequence"/>
</dbReference>
<comment type="caution">
    <text evidence="3">The sequence shown here is derived from an EMBL/GenBank/DDBJ whole genome shotgun (WGS) entry which is preliminary data.</text>
</comment>
<sequence>MEQSTGTAGVTIGKLAAAIGITQALSAGFNLVKDSVQKAFGRIDTMEQFERVMTTMTGSSAKANEVLDTVNDTVKGTAYGLDVAAKATQDFVTSNMDVDKATDTISSWGDAVAFYGDGSNETFSSVSDALAKMVAKGKVQMDTMNRLTEAGIPAMQIYADATNQSVEEVAEAMSKGELDANHFIDVMNDALSNGTENFAGIAGAAKEAGASWGGTFDNMKAAVARGVESIITSTDEMLTSNSLPDMREMVSNFGSAFEDVLNGIAEKIPEVVSTIQDWRSSLEPLQPIVMGVATSIALLVTAAAALGTVRGIINGLAGSVQLLGRSFGLASGPMLAIIAVLALVGAAVSYLWQTNEEFRTNMEVIWTNIQAIISAVWEAIQPGAVAFISILTVLIGITAQVIAIVASAVASFTSWIVSFIETHSWVMQLVSVLGVVVTVVASVIAVVTVVAKVFAIVVTVVKAAAAIFMFFTSPVGIVIAVVVGLIGVITWLGEKFEWIGNIVETVSSWVSNAWNGFLDVLGFGTKEAADEAGSSIEGLSDTADTSTSKMAESAEANIGGMHDSMDMHFGEMNQFGTSQLMDLHMSGASELEGLNAAGSSSVEGLSVSALGSMDDMYSGSVDSVSGMNTDVSSMLADLESSGSIDIESLSASVTGDMSDMSSSSLADISNLSSGGASDFSGMESEITSSASNMQSTVENSFKGMSSSIESEMSKIESASKSSLNGLSSSFSSSMKNIANTIQSAMKNVANQTQLGMRAVTQTTQRGMQQTTNVIQQNTSRMNDMTNRSMRQMVQVYTNGYNQINRASTTNMNRIVNVNRSGMSSVTSAFRNGMNQSAAVSQSTGNRIVSIFNRLQAQLRNAGVQAMAGLRSGLNSSSGGVMATARNIANRVASTIRSALKVHSPSRVTTDIGEDTGGGLVVGLWNMVRSVEKASMGLALAAMPNIQPIDIAGQINSIHARSQRQFSYDYQNEVTVSKQPANINLMLGRRNFKAFVEDITNEQDQSVKIVQAFNQ</sequence>
<gene>
    <name evidence="3" type="ORF">GCM10007971_31930</name>
</gene>
<reference evidence="3" key="2">
    <citation type="submission" date="2020-09" db="EMBL/GenBank/DDBJ databases">
        <authorList>
            <person name="Sun Q."/>
            <person name="Ohkuma M."/>
        </authorList>
    </citation>
    <scope>NUCLEOTIDE SEQUENCE</scope>
    <source>
        <strain evidence="3">JCM 17251</strain>
    </source>
</reference>
<feature type="transmembrane region" description="Helical" evidence="1">
    <location>
        <begin position="333"/>
        <end position="352"/>
    </location>
</feature>
<evidence type="ECO:0000259" key="2">
    <source>
        <dbReference type="Pfam" id="PF20155"/>
    </source>
</evidence>
<dbReference type="Pfam" id="PF20155">
    <property type="entry name" value="TMP_3"/>
    <property type="match status" value="1"/>
</dbReference>
<dbReference type="AlphaFoldDB" id="A0A917Y2L3"/>
<reference evidence="3" key="1">
    <citation type="journal article" date="2014" name="Int. J. Syst. Evol. Microbiol.">
        <title>Complete genome sequence of Corynebacterium casei LMG S-19264T (=DSM 44701T), isolated from a smear-ripened cheese.</title>
        <authorList>
            <consortium name="US DOE Joint Genome Institute (JGI-PGF)"/>
            <person name="Walter F."/>
            <person name="Albersmeier A."/>
            <person name="Kalinowski J."/>
            <person name="Ruckert C."/>
        </authorList>
    </citation>
    <scope>NUCLEOTIDE SEQUENCE</scope>
    <source>
        <strain evidence="3">JCM 17251</strain>
    </source>
</reference>
<evidence type="ECO:0000256" key="1">
    <source>
        <dbReference type="SAM" id="Phobius"/>
    </source>
</evidence>
<keyword evidence="1" id="KW-1133">Transmembrane helix</keyword>
<feature type="transmembrane region" description="Helical" evidence="1">
    <location>
        <begin position="288"/>
        <end position="313"/>
    </location>
</feature>
<dbReference type="Gene3D" id="1.20.120.20">
    <property type="entry name" value="Apolipoprotein"/>
    <property type="match status" value="1"/>
</dbReference>
<proteinExistence type="predicted"/>
<accession>A0A917Y2L3</accession>
<dbReference type="NCBIfam" id="TIGR02675">
    <property type="entry name" value="tape_meas_nterm"/>
    <property type="match status" value="1"/>
</dbReference>
<evidence type="ECO:0000313" key="3">
    <source>
        <dbReference type="EMBL" id="GGN64231.1"/>
    </source>
</evidence>
<organism evidence="3 4">
    <name type="scientific">Oceanobacillus indicireducens</name>
    <dbReference type="NCBI Taxonomy" id="1004261"/>
    <lineage>
        <taxon>Bacteria</taxon>
        <taxon>Bacillati</taxon>
        <taxon>Bacillota</taxon>
        <taxon>Bacilli</taxon>
        <taxon>Bacillales</taxon>
        <taxon>Bacillaceae</taxon>
        <taxon>Oceanobacillus</taxon>
    </lineage>
</organism>
<name>A0A917Y2L3_9BACI</name>
<keyword evidence="1" id="KW-0812">Transmembrane</keyword>
<dbReference type="EMBL" id="BMOS01000031">
    <property type="protein sequence ID" value="GGN64231.1"/>
    <property type="molecule type" value="Genomic_DNA"/>
</dbReference>
<feature type="transmembrane region" description="Helical" evidence="1">
    <location>
        <begin position="463"/>
        <end position="492"/>
    </location>
</feature>
<keyword evidence="4" id="KW-1185">Reference proteome</keyword>
<protein>
    <submittedName>
        <fullName evidence="3">Minor tail protein - phage associated</fullName>
    </submittedName>
</protein>
<feature type="transmembrane region" description="Helical" evidence="1">
    <location>
        <begin position="429"/>
        <end position="457"/>
    </location>
</feature>
<dbReference type="InterPro" id="IPR013491">
    <property type="entry name" value="Tape_meas_N"/>
</dbReference>
<keyword evidence="1" id="KW-0472">Membrane</keyword>
<feature type="domain" description="Tape measure protein N-terminal" evidence="2">
    <location>
        <begin position="38"/>
        <end position="230"/>
    </location>
</feature>